<organism evidence="2 3">
    <name type="scientific">Ensete ventricosum</name>
    <name type="common">Abyssinian banana</name>
    <name type="synonym">Musa ensete</name>
    <dbReference type="NCBI Taxonomy" id="4639"/>
    <lineage>
        <taxon>Eukaryota</taxon>
        <taxon>Viridiplantae</taxon>
        <taxon>Streptophyta</taxon>
        <taxon>Embryophyta</taxon>
        <taxon>Tracheophyta</taxon>
        <taxon>Spermatophyta</taxon>
        <taxon>Magnoliopsida</taxon>
        <taxon>Liliopsida</taxon>
        <taxon>Zingiberales</taxon>
        <taxon>Musaceae</taxon>
        <taxon>Ensete</taxon>
    </lineage>
</organism>
<keyword evidence="3" id="KW-1185">Reference proteome</keyword>
<evidence type="ECO:0008006" key="4">
    <source>
        <dbReference type="Google" id="ProtNLM"/>
    </source>
</evidence>
<dbReference type="EMBL" id="JAQQAF010000006">
    <property type="protein sequence ID" value="KAJ8477983.1"/>
    <property type="molecule type" value="Genomic_DNA"/>
</dbReference>
<feature type="region of interest" description="Disordered" evidence="1">
    <location>
        <begin position="63"/>
        <end position="86"/>
    </location>
</feature>
<evidence type="ECO:0000313" key="3">
    <source>
        <dbReference type="Proteomes" id="UP001222027"/>
    </source>
</evidence>
<dbReference type="AlphaFoldDB" id="A0AAV8QN37"/>
<sequence length="86" mass="9375">MTSPRPSSVASSSLFDLVPKSHLLKPYFTPLSDVYSFRVERLQRGPRVVWEQGIQGEADSVVEHHGGMHSGRGGEAVADVRGVVDD</sequence>
<evidence type="ECO:0000256" key="1">
    <source>
        <dbReference type="SAM" id="MobiDB-lite"/>
    </source>
</evidence>
<dbReference type="Proteomes" id="UP001222027">
    <property type="component" value="Unassembled WGS sequence"/>
</dbReference>
<reference evidence="2 3" key="1">
    <citation type="submission" date="2022-12" db="EMBL/GenBank/DDBJ databases">
        <title>Chromosome-scale assembly of the Ensete ventricosum genome.</title>
        <authorList>
            <person name="Dussert Y."/>
            <person name="Stocks J."/>
            <person name="Wendawek A."/>
            <person name="Woldeyes F."/>
            <person name="Nichols R.A."/>
            <person name="Borrell J.S."/>
        </authorList>
    </citation>
    <scope>NUCLEOTIDE SEQUENCE [LARGE SCALE GENOMIC DNA]</scope>
    <source>
        <strain evidence="3">cv. Maze</strain>
        <tissue evidence="2">Seeds</tissue>
    </source>
</reference>
<protein>
    <recommendedName>
        <fullName evidence="4">HSF-type DNA-binding domain-containing protein</fullName>
    </recommendedName>
</protein>
<proteinExistence type="predicted"/>
<comment type="caution">
    <text evidence="2">The sequence shown here is derived from an EMBL/GenBank/DDBJ whole genome shotgun (WGS) entry which is preliminary data.</text>
</comment>
<gene>
    <name evidence="2" type="ORF">OPV22_021710</name>
</gene>
<evidence type="ECO:0000313" key="2">
    <source>
        <dbReference type="EMBL" id="KAJ8477983.1"/>
    </source>
</evidence>
<accession>A0AAV8QN37</accession>
<name>A0AAV8QN37_ENSVE</name>